<accession>E3J7L7</accession>
<protein>
    <submittedName>
        <fullName evidence="9">Regulatory protein TetR</fullName>
    </submittedName>
</protein>
<dbReference type="PROSITE" id="PS50977">
    <property type="entry name" value="HTH_TETR_2"/>
    <property type="match status" value="1"/>
</dbReference>
<dbReference type="RefSeq" id="WP_013422745.1">
    <property type="nucleotide sequence ID" value="NC_014666.1"/>
</dbReference>
<proteinExistence type="predicted"/>
<dbReference type="PANTHER" id="PTHR30055:SF234">
    <property type="entry name" value="HTH-TYPE TRANSCRIPTIONAL REGULATOR BETI"/>
    <property type="match status" value="1"/>
</dbReference>
<dbReference type="Gene3D" id="1.10.357.10">
    <property type="entry name" value="Tetracycline Repressor, domain 2"/>
    <property type="match status" value="1"/>
</dbReference>
<evidence type="ECO:0000313" key="9">
    <source>
        <dbReference type="EMBL" id="ADP79626.1"/>
    </source>
</evidence>
<dbReference type="GO" id="GO:0016020">
    <property type="term" value="C:membrane"/>
    <property type="evidence" value="ECO:0007669"/>
    <property type="project" value="InterPro"/>
</dbReference>
<feature type="domain" description="HAMP" evidence="7">
    <location>
        <begin position="60"/>
        <end position="104"/>
    </location>
</feature>
<name>E3J7L7_PSEI1</name>
<evidence type="ECO:0000259" key="8">
    <source>
        <dbReference type="PROSITE" id="PS50977"/>
    </source>
</evidence>
<gene>
    <name evidence="9" type="ordered locus">FraEuI1c_1566</name>
</gene>
<dbReference type="PROSITE" id="PS50885">
    <property type="entry name" value="HAMP"/>
    <property type="match status" value="1"/>
</dbReference>
<dbReference type="Pfam" id="PF00440">
    <property type="entry name" value="TetR_N"/>
    <property type="match status" value="1"/>
</dbReference>
<dbReference type="InParanoid" id="E3J7L7"/>
<dbReference type="InterPro" id="IPR009057">
    <property type="entry name" value="Homeodomain-like_sf"/>
</dbReference>
<evidence type="ECO:0000256" key="6">
    <source>
        <dbReference type="PROSITE-ProRule" id="PRU00335"/>
    </source>
</evidence>
<dbReference type="GO" id="GO:0003700">
    <property type="term" value="F:DNA-binding transcription factor activity"/>
    <property type="evidence" value="ECO:0007669"/>
    <property type="project" value="TreeGrafter"/>
</dbReference>
<dbReference type="PANTHER" id="PTHR30055">
    <property type="entry name" value="HTH-TYPE TRANSCRIPTIONAL REGULATOR RUTR"/>
    <property type="match status" value="1"/>
</dbReference>
<keyword evidence="10" id="KW-1185">Reference proteome</keyword>
<evidence type="ECO:0000256" key="3">
    <source>
        <dbReference type="ARBA" id="ARBA00023015"/>
    </source>
</evidence>
<dbReference type="GO" id="GO:0000976">
    <property type="term" value="F:transcription cis-regulatory region binding"/>
    <property type="evidence" value="ECO:0007669"/>
    <property type="project" value="TreeGrafter"/>
</dbReference>
<dbReference type="Proteomes" id="UP000002484">
    <property type="component" value="Chromosome"/>
</dbReference>
<sequence length="204" mass="22079">MAAESPVLSNQRRRTRAALLQAAGRLLTQGVTPTVAQVADEALVSRRTAYRYFPTADQLLADAALELTAGEVTSRITATDPVDRVDELVSTINQMTLRNEQSLRTLVRTTLDAPRDADGPRRGLRRMAWIEQVLEPVRAQLSPTAFRRVAAALALTVGIEARLSLVDVAGLTDDEADLVSRWVARIIVQAALADPGDATLAQEA</sequence>
<keyword evidence="2" id="KW-1133">Transmembrane helix</keyword>
<keyword evidence="1" id="KW-0812">Transmembrane</keyword>
<evidence type="ECO:0000256" key="4">
    <source>
        <dbReference type="ARBA" id="ARBA00023125"/>
    </source>
</evidence>
<dbReference type="InterPro" id="IPR001647">
    <property type="entry name" value="HTH_TetR"/>
</dbReference>
<evidence type="ECO:0000259" key="7">
    <source>
        <dbReference type="PROSITE" id="PS50885"/>
    </source>
</evidence>
<dbReference type="InterPro" id="IPR050109">
    <property type="entry name" value="HTH-type_TetR-like_transc_reg"/>
</dbReference>
<keyword evidence="4 6" id="KW-0238">DNA-binding</keyword>
<organism evidence="9 10">
    <name type="scientific">Pseudofrankia inefficax (strain DSM 45817 / CECT 9037 / DDB 130130 / EuI1c)</name>
    <name type="common">Frankia inefficax</name>
    <dbReference type="NCBI Taxonomy" id="298654"/>
    <lineage>
        <taxon>Bacteria</taxon>
        <taxon>Bacillati</taxon>
        <taxon>Actinomycetota</taxon>
        <taxon>Actinomycetes</taxon>
        <taxon>Frankiales</taxon>
        <taxon>Frankiaceae</taxon>
        <taxon>Pseudofrankia</taxon>
    </lineage>
</organism>
<dbReference type="InterPro" id="IPR003660">
    <property type="entry name" value="HAMP_dom"/>
</dbReference>
<dbReference type="KEGG" id="fri:FraEuI1c_1566"/>
<dbReference type="OrthoDB" id="3217159at2"/>
<dbReference type="EMBL" id="CP002299">
    <property type="protein sequence ID" value="ADP79626.1"/>
    <property type="molecule type" value="Genomic_DNA"/>
</dbReference>
<keyword evidence="2" id="KW-0472">Membrane</keyword>
<dbReference type="eggNOG" id="COG1309">
    <property type="taxonomic scope" value="Bacteria"/>
</dbReference>
<reference evidence="9 10" key="1">
    <citation type="submission" date="2010-10" db="EMBL/GenBank/DDBJ databases">
        <title>Complete sequence of Frankia sp. EuI1c.</title>
        <authorList>
            <consortium name="US DOE Joint Genome Institute"/>
            <person name="Lucas S."/>
            <person name="Copeland A."/>
            <person name="Lapidus A."/>
            <person name="Cheng J.-F."/>
            <person name="Bruce D."/>
            <person name="Goodwin L."/>
            <person name="Pitluck S."/>
            <person name="Chertkov O."/>
            <person name="Detter J.C."/>
            <person name="Han C."/>
            <person name="Tapia R."/>
            <person name="Land M."/>
            <person name="Hauser L."/>
            <person name="Jeffries C."/>
            <person name="Kyrpides N."/>
            <person name="Ivanova N."/>
            <person name="Mikhailova N."/>
            <person name="Beauchemin N."/>
            <person name="Sen A."/>
            <person name="Sur S.A."/>
            <person name="Gtari M."/>
            <person name="Wall L."/>
            <person name="Tisa L."/>
            <person name="Woyke T."/>
        </authorList>
    </citation>
    <scope>NUCLEOTIDE SEQUENCE [LARGE SCALE GENOMIC DNA]</scope>
    <source>
        <strain evidence="10">DSM 45817 / CECT 9037 / EuI1c</strain>
    </source>
</reference>
<dbReference type="HOGENOM" id="CLU_084981_0_0_11"/>
<dbReference type="GO" id="GO:0007165">
    <property type="term" value="P:signal transduction"/>
    <property type="evidence" value="ECO:0007669"/>
    <property type="project" value="InterPro"/>
</dbReference>
<evidence type="ECO:0000256" key="5">
    <source>
        <dbReference type="ARBA" id="ARBA00023163"/>
    </source>
</evidence>
<dbReference type="AlphaFoldDB" id="E3J7L7"/>
<feature type="domain" description="HTH tetR-type" evidence="8">
    <location>
        <begin position="13"/>
        <end position="71"/>
    </location>
</feature>
<evidence type="ECO:0000256" key="1">
    <source>
        <dbReference type="ARBA" id="ARBA00022692"/>
    </source>
</evidence>
<keyword evidence="3" id="KW-0805">Transcription regulation</keyword>
<evidence type="ECO:0000313" key="10">
    <source>
        <dbReference type="Proteomes" id="UP000002484"/>
    </source>
</evidence>
<feature type="DNA-binding region" description="H-T-H motif" evidence="6">
    <location>
        <begin position="34"/>
        <end position="53"/>
    </location>
</feature>
<dbReference type="SUPFAM" id="SSF46689">
    <property type="entry name" value="Homeodomain-like"/>
    <property type="match status" value="1"/>
</dbReference>
<keyword evidence="5" id="KW-0804">Transcription</keyword>
<evidence type="ECO:0000256" key="2">
    <source>
        <dbReference type="ARBA" id="ARBA00022989"/>
    </source>
</evidence>